<organism evidence="2">
    <name type="scientific">uncultured Chloroflexia bacterium</name>
    <dbReference type="NCBI Taxonomy" id="1672391"/>
    <lineage>
        <taxon>Bacteria</taxon>
        <taxon>Bacillati</taxon>
        <taxon>Chloroflexota</taxon>
        <taxon>Chloroflexia</taxon>
        <taxon>environmental samples</taxon>
    </lineage>
</organism>
<sequence>MAEAMLRASWKAKVVLPAPSAPPSRSSSPWRMPPAIRRSSAAKPVEKERWPGMSPLRTLSSNLPITLVMDSGSDSSVTVSIGRIHLSSCFPQESSSAPTDGQRGRGRCCSTSLHRSAALSYRDTHQSLPALLAAYSEG</sequence>
<dbReference type="EMBL" id="CADCTR010001772">
    <property type="protein sequence ID" value="CAA9311498.1"/>
    <property type="molecule type" value="Genomic_DNA"/>
</dbReference>
<evidence type="ECO:0000313" key="2">
    <source>
        <dbReference type="EMBL" id="CAA9311498.1"/>
    </source>
</evidence>
<feature type="compositionally biased region" description="Polar residues" evidence="1">
    <location>
        <begin position="90"/>
        <end position="99"/>
    </location>
</feature>
<feature type="region of interest" description="Disordered" evidence="1">
    <location>
        <begin position="90"/>
        <end position="109"/>
    </location>
</feature>
<evidence type="ECO:0000256" key="1">
    <source>
        <dbReference type="SAM" id="MobiDB-lite"/>
    </source>
</evidence>
<proteinExistence type="predicted"/>
<dbReference type="AlphaFoldDB" id="A0A6J4KRK4"/>
<name>A0A6J4KRK4_9CHLR</name>
<feature type="compositionally biased region" description="Low complexity" evidence="1">
    <location>
        <begin position="23"/>
        <end position="35"/>
    </location>
</feature>
<accession>A0A6J4KRK4</accession>
<reference evidence="2" key="1">
    <citation type="submission" date="2020-02" db="EMBL/GenBank/DDBJ databases">
        <authorList>
            <person name="Meier V. D."/>
        </authorList>
    </citation>
    <scope>NUCLEOTIDE SEQUENCE</scope>
    <source>
        <strain evidence="2">AVDCRST_MAG93</strain>
    </source>
</reference>
<gene>
    <name evidence="2" type="ORF">AVDCRST_MAG93-5254</name>
</gene>
<protein>
    <submittedName>
        <fullName evidence="2">Uncharacterized protein</fullName>
    </submittedName>
</protein>
<feature type="region of interest" description="Disordered" evidence="1">
    <location>
        <begin position="17"/>
        <end position="53"/>
    </location>
</feature>